<dbReference type="PROSITE" id="PS51257">
    <property type="entry name" value="PROKAR_LIPOPROTEIN"/>
    <property type="match status" value="1"/>
</dbReference>
<evidence type="ECO:0000313" key="3">
    <source>
        <dbReference type="EMBL" id="MBU3837567.1"/>
    </source>
</evidence>
<reference evidence="3" key="1">
    <citation type="journal article" date="2021" name="PeerJ">
        <title>Extensive microbial diversity within the chicken gut microbiome revealed by metagenomics and culture.</title>
        <authorList>
            <person name="Gilroy R."/>
            <person name="Ravi A."/>
            <person name="Getino M."/>
            <person name="Pursley I."/>
            <person name="Horton D.L."/>
            <person name="Alikhan N.F."/>
            <person name="Baker D."/>
            <person name="Gharbi K."/>
            <person name="Hall N."/>
            <person name="Watson M."/>
            <person name="Adriaenssens E.M."/>
            <person name="Foster-Nyarko E."/>
            <person name="Jarju S."/>
            <person name="Secka A."/>
            <person name="Antonio M."/>
            <person name="Oren A."/>
            <person name="Chaudhuri R.R."/>
            <person name="La Ragione R."/>
            <person name="Hildebrand F."/>
            <person name="Pallen M.J."/>
        </authorList>
    </citation>
    <scope>NUCLEOTIDE SEQUENCE</scope>
    <source>
        <strain evidence="3">G4-2901</strain>
    </source>
</reference>
<feature type="domain" description="DUF306" evidence="2">
    <location>
        <begin position="30"/>
        <end position="131"/>
    </location>
</feature>
<evidence type="ECO:0000313" key="4">
    <source>
        <dbReference type="Proteomes" id="UP000783796"/>
    </source>
</evidence>
<comment type="caution">
    <text evidence="3">The sequence shown here is derived from an EMBL/GenBank/DDBJ whole genome shotgun (WGS) entry which is preliminary data.</text>
</comment>
<dbReference type="InterPro" id="IPR038670">
    <property type="entry name" value="HslJ-like_sf"/>
</dbReference>
<name>A0A948WV73_9BACT</name>
<protein>
    <submittedName>
        <fullName evidence="3">META domain-containing protein</fullName>
    </submittedName>
</protein>
<dbReference type="InterPro" id="IPR005184">
    <property type="entry name" value="DUF306_Meta_HslJ"/>
</dbReference>
<reference evidence="3" key="2">
    <citation type="submission" date="2021-04" db="EMBL/GenBank/DDBJ databases">
        <authorList>
            <person name="Gilroy R."/>
        </authorList>
    </citation>
    <scope>NUCLEOTIDE SEQUENCE</scope>
    <source>
        <strain evidence="3">G4-2901</strain>
    </source>
</reference>
<feature type="signal peptide" evidence="1">
    <location>
        <begin position="1"/>
        <end position="22"/>
    </location>
</feature>
<organism evidence="3 4">
    <name type="scientific">Candidatus Phocaeicola faecigallinarum</name>
    <dbReference type="NCBI Taxonomy" id="2838732"/>
    <lineage>
        <taxon>Bacteria</taxon>
        <taxon>Pseudomonadati</taxon>
        <taxon>Bacteroidota</taxon>
        <taxon>Bacteroidia</taxon>
        <taxon>Bacteroidales</taxon>
        <taxon>Bacteroidaceae</taxon>
        <taxon>Phocaeicola</taxon>
    </lineage>
</organism>
<dbReference type="Pfam" id="PF03724">
    <property type="entry name" value="META"/>
    <property type="match status" value="2"/>
</dbReference>
<accession>A0A948WV73</accession>
<dbReference type="AlphaFoldDB" id="A0A948WV73"/>
<gene>
    <name evidence="3" type="ORF">H9777_04470</name>
</gene>
<dbReference type="Proteomes" id="UP000783796">
    <property type="component" value="Unassembled WGS sequence"/>
</dbReference>
<dbReference type="EMBL" id="JAHLFW010000042">
    <property type="protein sequence ID" value="MBU3837567.1"/>
    <property type="molecule type" value="Genomic_DNA"/>
</dbReference>
<dbReference type="InterPro" id="IPR053147">
    <property type="entry name" value="Hsp_HslJ-like"/>
</dbReference>
<dbReference type="Gene3D" id="2.40.128.270">
    <property type="match status" value="2"/>
</dbReference>
<evidence type="ECO:0000259" key="2">
    <source>
        <dbReference type="Pfam" id="PF03724"/>
    </source>
</evidence>
<keyword evidence="1" id="KW-0732">Signal</keyword>
<sequence length="261" mass="27481">MKKILMSVAVFAAVMLSSCGTASKSVDISGEWNVVSVEGQKVTGSPYIGFDMEEGRLYGNAGCNRIMGGVELDSINPGKIGFTGVASTRMMCPDMETEQKVLEALNEVAGYQASATGVELTDKDGKVLISLEKREAPAVSVNDINGEWIISKVDGVVVEVADKTPFLSFNVADNAVHGNGGCNIINGSFSQEEGNASSLKFGQMISTMMAGPGMETEGKVLEAMNKVTSFVVNEDGTLSLMDAGNNEVLLLVKNTGKTLSE</sequence>
<feature type="domain" description="DUF306" evidence="2">
    <location>
        <begin position="145"/>
        <end position="250"/>
    </location>
</feature>
<evidence type="ECO:0000256" key="1">
    <source>
        <dbReference type="SAM" id="SignalP"/>
    </source>
</evidence>
<dbReference type="PANTHER" id="PTHR35535">
    <property type="entry name" value="HEAT SHOCK PROTEIN HSLJ"/>
    <property type="match status" value="1"/>
</dbReference>
<proteinExistence type="predicted"/>
<dbReference type="PANTHER" id="PTHR35535:SF1">
    <property type="entry name" value="HEAT SHOCK PROTEIN HSLJ"/>
    <property type="match status" value="1"/>
</dbReference>
<feature type="chain" id="PRO_5037693180" evidence="1">
    <location>
        <begin position="23"/>
        <end position="261"/>
    </location>
</feature>